<protein>
    <submittedName>
        <fullName evidence="1">Uncharacterized protein</fullName>
    </submittedName>
</protein>
<reference evidence="2" key="1">
    <citation type="journal article" date="2015" name="Nat. Plants">
        <title>Genome expansion of Arabis alpina linked with retrotransposition and reduced symmetric DNA methylation.</title>
        <authorList>
            <person name="Willing E.M."/>
            <person name="Rawat V."/>
            <person name="Mandakova T."/>
            <person name="Maumus F."/>
            <person name="James G.V."/>
            <person name="Nordstroem K.J."/>
            <person name="Becker C."/>
            <person name="Warthmann N."/>
            <person name="Chica C."/>
            <person name="Szarzynska B."/>
            <person name="Zytnicki M."/>
            <person name="Albani M.C."/>
            <person name="Kiefer C."/>
            <person name="Bergonzi S."/>
            <person name="Castaings L."/>
            <person name="Mateos J.L."/>
            <person name="Berns M.C."/>
            <person name="Bujdoso N."/>
            <person name="Piofczyk T."/>
            <person name="de Lorenzo L."/>
            <person name="Barrero-Sicilia C."/>
            <person name="Mateos I."/>
            <person name="Piednoel M."/>
            <person name="Hagmann J."/>
            <person name="Chen-Min-Tao R."/>
            <person name="Iglesias-Fernandez R."/>
            <person name="Schuster S.C."/>
            <person name="Alonso-Blanco C."/>
            <person name="Roudier F."/>
            <person name="Carbonero P."/>
            <person name="Paz-Ares J."/>
            <person name="Davis S.J."/>
            <person name="Pecinka A."/>
            <person name="Quesneville H."/>
            <person name="Colot V."/>
            <person name="Lysak M.A."/>
            <person name="Weigel D."/>
            <person name="Coupland G."/>
            <person name="Schneeberger K."/>
        </authorList>
    </citation>
    <scope>NUCLEOTIDE SEQUENCE [LARGE SCALE GENOMIC DNA]</scope>
    <source>
        <strain evidence="2">cv. Pajares</strain>
    </source>
</reference>
<dbReference type="AlphaFoldDB" id="A0A087HM99"/>
<keyword evidence="2" id="KW-1185">Reference proteome</keyword>
<dbReference type="EMBL" id="CM002869">
    <property type="protein sequence ID" value="KFK43251.1"/>
    <property type="molecule type" value="Genomic_DNA"/>
</dbReference>
<sequence>MVVAGGEGFGVYIMRWCVGLLHTRTLFASRCLFSRTLDSEISSVVGRLSPAVVRVALGRLFGFASWLEACCGGIYLDFYLSLGFGEIQDQQ</sequence>
<dbReference type="Proteomes" id="UP000029120">
    <property type="component" value="Chromosome 1"/>
</dbReference>
<evidence type="ECO:0000313" key="1">
    <source>
        <dbReference type="EMBL" id="KFK43251.1"/>
    </source>
</evidence>
<accession>A0A087HM99</accession>
<dbReference type="Gramene" id="KFK43251">
    <property type="protein sequence ID" value="KFK43251"/>
    <property type="gene ID" value="AALP_AA1G099500"/>
</dbReference>
<name>A0A087HM99_ARAAL</name>
<evidence type="ECO:0000313" key="2">
    <source>
        <dbReference type="Proteomes" id="UP000029120"/>
    </source>
</evidence>
<gene>
    <name evidence="1" type="ordered locus">AALP_Aa1g099500</name>
</gene>
<organism evidence="1 2">
    <name type="scientific">Arabis alpina</name>
    <name type="common">Alpine rock-cress</name>
    <dbReference type="NCBI Taxonomy" id="50452"/>
    <lineage>
        <taxon>Eukaryota</taxon>
        <taxon>Viridiplantae</taxon>
        <taxon>Streptophyta</taxon>
        <taxon>Embryophyta</taxon>
        <taxon>Tracheophyta</taxon>
        <taxon>Spermatophyta</taxon>
        <taxon>Magnoliopsida</taxon>
        <taxon>eudicotyledons</taxon>
        <taxon>Gunneridae</taxon>
        <taxon>Pentapetalae</taxon>
        <taxon>rosids</taxon>
        <taxon>malvids</taxon>
        <taxon>Brassicales</taxon>
        <taxon>Brassicaceae</taxon>
        <taxon>Arabideae</taxon>
        <taxon>Arabis</taxon>
    </lineage>
</organism>
<proteinExistence type="predicted"/>